<evidence type="ECO:0000256" key="1">
    <source>
        <dbReference type="ARBA" id="ARBA00004370"/>
    </source>
</evidence>
<feature type="transmembrane region" description="Helical" evidence="10">
    <location>
        <begin position="130"/>
        <end position="150"/>
    </location>
</feature>
<dbReference type="GO" id="GO:0000151">
    <property type="term" value="C:ubiquitin ligase complex"/>
    <property type="evidence" value="ECO:0007669"/>
    <property type="project" value="TreeGrafter"/>
</dbReference>
<evidence type="ECO:0000313" key="13">
    <source>
        <dbReference type="WBParaSite" id="PSAMB.scaffold2001size26125.g15973.t1"/>
    </source>
</evidence>
<dbReference type="GO" id="GO:0008270">
    <property type="term" value="F:zinc ion binding"/>
    <property type="evidence" value="ECO:0007669"/>
    <property type="project" value="UniProtKB-KW"/>
</dbReference>
<keyword evidence="12" id="KW-1185">Reference proteome</keyword>
<dbReference type="GO" id="GO:0006511">
    <property type="term" value="P:ubiquitin-dependent protein catabolic process"/>
    <property type="evidence" value="ECO:0007669"/>
    <property type="project" value="TreeGrafter"/>
</dbReference>
<evidence type="ECO:0000256" key="2">
    <source>
        <dbReference type="ARBA" id="ARBA00004906"/>
    </source>
</evidence>
<comment type="pathway">
    <text evidence="2">Protein modification; protein ubiquitination.</text>
</comment>
<proteinExistence type="predicted"/>
<evidence type="ECO:0000256" key="5">
    <source>
        <dbReference type="ARBA" id="ARBA00022723"/>
    </source>
</evidence>
<evidence type="ECO:0000256" key="8">
    <source>
        <dbReference type="ARBA" id="ARBA00022989"/>
    </source>
</evidence>
<keyword evidence="5" id="KW-0479">Metal-binding</keyword>
<organism evidence="12 13">
    <name type="scientific">Plectus sambesii</name>
    <dbReference type="NCBI Taxonomy" id="2011161"/>
    <lineage>
        <taxon>Eukaryota</taxon>
        <taxon>Metazoa</taxon>
        <taxon>Ecdysozoa</taxon>
        <taxon>Nematoda</taxon>
        <taxon>Chromadorea</taxon>
        <taxon>Plectida</taxon>
        <taxon>Plectina</taxon>
        <taxon>Plectoidea</taxon>
        <taxon>Plectidae</taxon>
        <taxon>Plectus</taxon>
    </lineage>
</organism>
<dbReference type="Pfam" id="PF25563">
    <property type="entry name" value="TPR_SYVN1_N"/>
    <property type="match status" value="1"/>
</dbReference>
<dbReference type="GO" id="GO:0005829">
    <property type="term" value="C:cytosol"/>
    <property type="evidence" value="ECO:0007669"/>
    <property type="project" value="TreeGrafter"/>
</dbReference>
<feature type="domain" description="E3 ubiquitin-protein ligase synoviolin-like TPR repeats" evidence="11">
    <location>
        <begin position="78"/>
        <end position="215"/>
    </location>
</feature>
<evidence type="ECO:0000259" key="11">
    <source>
        <dbReference type="Pfam" id="PF25563"/>
    </source>
</evidence>
<dbReference type="AlphaFoldDB" id="A0A914VJW7"/>
<dbReference type="GO" id="GO:0030968">
    <property type="term" value="P:endoplasmic reticulum unfolded protein response"/>
    <property type="evidence" value="ECO:0007669"/>
    <property type="project" value="TreeGrafter"/>
</dbReference>
<feature type="transmembrane region" description="Helical" evidence="10">
    <location>
        <begin position="195"/>
        <end position="218"/>
    </location>
</feature>
<evidence type="ECO:0000256" key="3">
    <source>
        <dbReference type="ARBA" id="ARBA00022679"/>
    </source>
</evidence>
<feature type="transmembrane region" description="Helical" evidence="10">
    <location>
        <begin position="92"/>
        <end position="110"/>
    </location>
</feature>
<sequence length="239" mass="27234">MPQLLRSLSRFSLFRRVPIPTLKNYMVVSTILSIGVFYHTYRTVTSDDWKDQNEQPADNENGTQLSPGTQQLLNSSLLFKILYVLVTDQTTVWVVVNSVCCAAATFGWVLRWFVFGRLRVQETQQLRDRFWNFVFHKFVFVFGVLNATYVDEVVLWTFWFMSVGLVYLLTSLAQDRFKYMSSAAPASNPSVQYRLVVMASCCCLAALGLLVVSIAGWYKFGAHYGLFLMAEVGEFCGIA</sequence>
<dbReference type="GO" id="GO:0005783">
    <property type="term" value="C:endoplasmic reticulum"/>
    <property type="evidence" value="ECO:0007669"/>
    <property type="project" value="TreeGrafter"/>
</dbReference>
<keyword evidence="3" id="KW-0808">Transferase</keyword>
<keyword evidence="6" id="KW-0863">Zinc-finger</keyword>
<evidence type="ECO:0000256" key="4">
    <source>
        <dbReference type="ARBA" id="ARBA00022692"/>
    </source>
</evidence>
<feature type="transmembrane region" description="Helical" evidence="10">
    <location>
        <begin position="21"/>
        <end position="41"/>
    </location>
</feature>
<accession>A0A914VJW7</accession>
<evidence type="ECO:0000256" key="10">
    <source>
        <dbReference type="SAM" id="Phobius"/>
    </source>
</evidence>
<keyword evidence="7" id="KW-0862">Zinc</keyword>
<reference evidence="13" key="1">
    <citation type="submission" date="2022-11" db="UniProtKB">
        <authorList>
            <consortium name="WormBaseParasite"/>
        </authorList>
    </citation>
    <scope>IDENTIFICATION</scope>
</reference>
<dbReference type="PANTHER" id="PTHR15067">
    <property type="entry name" value="E3 UBIQUITIN-PROTEIN LIGASE RNF8"/>
    <property type="match status" value="1"/>
</dbReference>
<dbReference type="InterPro" id="IPR057992">
    <property type="entry name" value="TPR_SYVN1_N"/>
</dbReference>
<dbReference type="Proteomes" id="UP000887566">
    <property type="component" value="Unplaced"/>
</dbReference>
<evidence type="ECO:0000256" key="6">
    <source>
        <dbReference type="ARBA" id="ARBA00022771"/>
    </source>
</evidence>
<dbReference type="GO" id="GO:0070936">
    <property type="term" value="P:protein K48-linked ubiquitination"/>
    <property type="evidence" value="ECO:0007669"/>
    <property type="project" value="TreeGrafter"/>
</dbReference>
<name>A0A914VJW7_9BILA</name>
<keyword evidence="9 10" id="KW-0472">Membrane</keyword>
<dbReference type="GO" id="GO:0061630">
    <property type="term" value="F:ubiquitin protein ligase activity"/>
    <property type="evidence" value="ECO:0007669"/>
    <property type="project" value="TreeGrafter"/>
</dbReference>
<dbReference type="WBParaSite" id="PSAMB.scaffold2001size26125.g15973.t1">
    <property type="protein sequence ID" value="PSAMB.scaffold2001size26125.g15973.t1"/>
    <property type="gene ID" value="PSAMB.scaffold2001size26125.g15973"/>
</dbReference>
<evidence type="ECO:0000256" key="9">
    <source>
        <dbReference type="ARBA" id="ARBA00023136"/>
    </source>
</evidence>
<keyword evidence="8 10" id="KW-1133">Transmembrane helix</keyword>
<keyword evidence="4 10" id="KW-0812">Transmembrane</keyword>
<protein>
    <recommendedName>
        <fullName evidence="11">E3 ubiquitin-protein ligase synoviolin-like TPR repeats domain-containing protein</fullName>
    </recommendedName>
</protein>
<comment type="subcellular location">
    <subcellularLocation>
        <location evidence="1">Membrane</location>
    </subcellularLocation>
</comment>
<evidence type="ECO:0000313" key="12">
    <source>
        <dbReference type="Proteomes" id="UP000887566"/>
    </source>
</evidence>
<evidence type="ECO:0000256" key="7">
    <source>
        <dbReference type="ARBA" id="ARBA00022833"/>
    </source>
</evidence>
<feature type="transmembrane region" description="Helical" evidence="10">
    <location>
        <begin position="156"/>
        <end position="174"/>
    </location>
</feature>
<dbReference type="PANTHER" id="PTHR15067:SF5">
    <property type="entry name" value="E3 UBIQUITIN-PROTEIN LIGASE AMFR"/>
    <property type="match status" value="1"/>
</dbReference>